<name>A0A3A8G395_9GAMM</name>
<proteinExistence type="predicted"/>
<gene>
    <name evidence="3" type="ORF">D7V64_09430</name>
</gene>
<dbReference type="InterPro" id="IPR051466">
    <property type="entry name" value="D-amino_acid_metab_enzyme"/>
</dbReference>
<keyword evidence="1" id="KW-0175">Coiled coil</keyword>
<dbReference type="AlphaFoldDB" id="A0A3A8G395"/>
<feature type="domain" description="Alanine racemase N-terminal" evidence="2">
    <location>
        <begin position="26"/>
        <end position="256"/>
    </location>
</feature>
<accession>A0A3A8G395</accession>
<comment type="caution">
    <text evidence="3">The sequence shown here is derived from an EMBL/GenBank/DDBJ whole genome shotgun (WGS) entry which is preliminary data.</text>
</comment>
<feature type="coiled-coil region" evidence="1">
    <location>
        <begin position="20"/>
        <end position="47"/>
    </location>
</feature>
<dbReference type="RefSeq" id="WP_120367572.1">
    <property type="nucleotide sequence ID" value="NZ_RAXZ01000010.1"/>
</dbReference>
<dbReference type="GO" id="GO:0008721">
    <property type="term" value="F:D-serine ammonia-lyase activity"/>
    <property type="evidence" value="ECO:0007669"/>
    <property type="project" value="TreeGrafter"/>
</dbReference>
<dbReference type="Pfam" id="PF01168">
    <property type="entry name" value="Ala_racemase_N"/>
    <property type="match status" value="1"/>
</dbReference>
<dbReference type="InterPro" id="IPR029066">
    <property type="entry name" value="PLP-binding_barrel"/>
</dbReference>
<dbReference type="Gene3D" id="3.20.20.10">
    <property type="entry name" value="Alanine racemase"/>
    <property type="match status" value="1"/>
</dbReference>
<evidence type="ECO:0000259" key="2">
    <source>
        <dbReference type="Pfam" id="PF01168"/>
    </source>
</evidence>
<dbReference type="PANTHER" id="PTHR28004">
    <property type="entry name" value="ZGC:162816-RELATED"/>
    <property type="match status" value="1"/>
</dbReference>
<evidence type="ECO:0000313" key="4">
    <source>
        <dbReference type="Proteomes" id="UP000281084"/>
    </source>
</evidence>
<sequence length="384" mass="43578">MSVAYFEALNRELIQAGTGQAQLLLDLDRLDANLAALQAQLNAQCQMRIVVKSLASPELLQYISQRLPSQRFMLFHFPHLKQIQTLFPQGDILLGKPMPIQALQRSDQQLFESQNIQWLIDSVERLNQYLQFAQSRQIQLRVSLEIDIGLHRGGFADETNFAQALALIQANAPYLKLSGLMGYDAHVSKLPQPWFKPEAIFQRTQQRYQFFIQCLRQYFSEAELKDVCLNGAGSASFGLHQQATVCNDLAVGSALVKPLDFELSSLKAFRPALWIASPVLKVIPHVQLPELSFLSRVFRKQQAVFIYGGYWRGKCEYPLGAKPHSLYGRSSNQEMLQLPSGCQIQVDDYVFIRPSQSEAIIAQFAALCAIRNRQLHATWCTFRD</sequence>
<dbReference type="GO" id="GO:0036088">
    <property type="term" value="P:D-serine catabolic process"/>
    <property type="evidence" value="ECO:0007669"/>
    <property type="project" value="TreeGrafter"/>
</dbReference>
<dbReference type="SUPFAM" id="SSF51419">
    <property type="entry name" value="PLP-binding barrel"/>
    <property type="match status" value="1"/>
</dbReference>
<evidence type="ECO:0000256" key="1">
    <source>
        <dbReference type="SAM" id="Coils"/>
    </source>
</evidence>
<dbReference type="PANTHER" id="PTHR28004:SF2">
    <property type="entry name" value="D-SERINE DEHYDRATASE"/>
    <property type="match status" value="1"/>
</dbReference>
<dbReference type="Proteomes" id="UP000281084">
    <property type="component" value="Unassembled WGS sequence"/>
</dbReference>
<reference evidence="3 4" key="1">
    <citation type="submission" date="2018-09" db="EMBL/GenBank/DDBJ databases">
        <title>The draft genome of Acinetobacter spp. strains.</title>
        <authorList>
            <person name="Qin J."/>
            <person name="Feng Y."/>
            <person name="Zong Z."/>
        </authorList>
    </citation>
    <scope>NUCLEOTIDE SEQUENCE [LARGE SCALE GENOMIC DNA]</scope>
    <source>
        <strain evidence="3 4">WCHAc060002</strain>
    </source>
</reference>
<organism evidence="3 4">
    <name type="scientific">Acinetobacter cumulans</name>
    <dbReference type="NCBI Taxonomy" id="2136182"/>
    <lineage>
        <taxon>Bacteria</taxon>
        <taxon>Pseudomonadati</taxon>
        <taxon>Pseudomonadota</taxon>
        <taxon>Gammaproteobacteria</taxon>
        <taxon>Moraxellales</taxon>
        <taxon>Moraxellaceae</taxon>
        <taxon>Acinetobacter</taxon>
    </lineage>
</organism>
<evidence type="ECO:0000313" key="3">
    <source>
        <dbReference type="EMBL" id="RKG52486.1"/>
    </source>
</evidence>
<dbReference type="InterPro" id="IPR001608">
    <property type="entry name" value="Ala_racemase_N"/>
</dbReference>
<dbReference type="EMBL" id="RAXZ01000010">
    <property type="protein sequence ID" value="RKG52486.1"/>
    <property type="molecule type" value="Genomic_DNA"/>
</dbReference>
<protein>
    <submittedName>
        <fullName evidence="3">Alanine racemase</fullName>
    </submittedName>
</protein>